<organism evidence="1 2">
    <name type="scientific">Dryococelus australis</name>
    <dbReference type="NCBI Taxonomy" id="614101"/>
    <lineage>
        <taxon>Eukaryota</taxon>
        <taxon>Metazoa</taxon>
        <taxon>Ecdysozoa</taxon>
        <taxon>Arthropoda</taxon>
        <taxon>Hexapoda</taxon>
        <taxon>Insecta</taxon>
        <taxon>Pterygota</taxon>
        <taxon>Neoptera</taxon>
        <taxon>Polyneoptera</taxon>
        <taxon>Phasmatodea</taxon>
        <taxon>Verophasmatodea</taxon>
        <taxon>Anareolatae</taxon>
        <taxon>Phasmatidae</taxon>
        <taxon>Eurycanthinae</taxon>
        <taxon>Dryococelus</taxon>
    </lineage>
</organism>
<dbReference type="Proteomes" id="UP001159363">
    <property type="component" value="Chromosome 7"/>
</dbReference>
<gene>
    <name evidence="1" type="ORF">PR048_021554</name>
</gene>
<evidence type="ECO:0000313" key="2">
    <source>
        <dbReference type="Proteomes" id="UP001159363"/>
    </source>
</evidence>
<accession>A0ABQ9GYM6</accession>
<proteinExistence type="predicted"/>
<name>A0ABQ9GYM6_9NEOP</name>
<comment type="caution">
    <text evidence="1">The sequence shown here is derived from an EMBL/GenBank/DDBJ whole genome shotgun (WGS) entry which is preliminary data.</text>
</comment>
<keyword evidence="2" id="KW-1185">Reference proteome</keyword>
<sequence length="81" mass="9132">MGRGVLKKQKLKFAIASYKEFTYSASKRGKVVAKEFIEGLCRSTFSLDKTINPPIIPTTKAYPEGQVIINEKKIRDLAKLQ</sequence>
<dbReference type="EMBL" id="JARBHB010000008">
    <property type="protein sequence ID" value="KAJ8877102.1"/>
    <property type="molecule type" value="Genomic_DNA"/>
</dbReference>
<protein>
    <recommendedName>
        <fullName evidence="3">Ribosomal protein S16</fullName>
    </recommendedName>
</protein>
<evidence type="ECO:0000313" key="1">
    <source>
        <dbReference type="EMBL" id="KAJ8877102.1"/>
    </source>
</evidence>
<evidence type="ECO:0008006" key="3">
    <source>
        <dbReference type="Google" id="ProtNLM"/>
    </source>
</evidence>
<reference evidence="1 2" key="1">
    <citation type="submission" date="2023-02" db="EMBL/GenBank/DDBJ databases">
        <title>LHISI_Scaffold_Assembly.</title>
        <authorList>
            <person name="Stuart O.P."/>
            <person name="Cleave R."/>
            <person name="Magrath M.J.L."/>
            <person name="Mikheyev A.S."/>
        </authorList>
    </citation>
    <scope>NUCLEOTIDE SEQUENCE [LARGE SCALE GENOMIC DNA]</scope>
    <source>
        <strain evidence="1">Daus_M_001</strain>
        <tissue evidence="1">Leg muscle</tissue>
    </source>
</reference>